<evidence type="ECO:0000256" key="4">
    <source>
        <dbReference type="ARBA" id="ARBA00022642"/>
    </source>
</evidence>
<dbReference type="InterPro" id="IPR010329">
    <property type="entry name" value="3hydroanth_dOase"/>
</dbReference>
<name>A0A0N8CNM3_9CRUS</name>
<dbReference type="GO" id="GO:0000334">
    <property type="term" value="F:3-hydroxyanthranilate 3,4-dioxygenase activity"/>
    <property type="evidence" value="ECO:0007669"/>
    <property type="project" value="UniProtKB-UniRule"/>
</dbReference>
<dbReference type="OrthoDB" id="204928at2759"/>
<dbReference type="InterPro" id="IPR011051">
    <property type="entry name" value="RmlC_Cupin_sf"/>
</dbReference>
<comment type="similarity">
    <text evidence="10">Belongs to the 3-HAO family.</text>
</comment>
<comment type="function">
    <text evidence="2 10">Catalyzes the oxidative ring opening of 3-hydroxyanthranilate to 2-amino-3-carboxymuconate semialdehyde, which spontaneously cyclizes to quinolinate.</text>
</comment>
<feature type="region of interest" description="Domain B" evidence="10">
    <location>
        <begin position="159"/>
        <end position="289"/>
    </location>
</feature>
<gene>
    <name evidence="11" type="ORF">APZ42_024865</name>
</gene>
<dbReference type="PANTHER" id="PTHR15497:SF1">
    <property type="entry name" value="3-HYDROXYANTHRANILATE 3,4-DIOXYGENASE"/>
    <property type="match status" value="1"/>
</dbReference>
<evidence type="ECO:0000313" key="12">
    <source>
        <dbReference type="Proteomes" id="UP000076858"/>
    </source>
</evidence>
<evidence type="ECO:0000256" key="6">
    <source>
        <dbReference type="ARBA" id="ARBA00022964"/>
    </source>
</evidence>
<evidence type="ECO:0000313" key="11">
    <source>
        <dbReference type="EMBL" id="KZS10582.1"/>
    </source>
</evidence>
<protein>
    <recommendedName>
        <fullName evidence="10">3-hydroxyanthranilate 3,4-dioxygenase</fullName>
        <ecNumber evidence="10">1.13.11.6</ecNumber>
    </recommendedName>
    <alternativeName>
        <fullName evidence="10">3-hydroxyanthranilate oxygenase</fullName>
        <shortName evidence="10">3-HAO</shortName>
    </alternativeName>
    <alternativeName>
        <fullName evidence="10">3-hydroxyanthranilic acid dioxygenase</fullName>
        <shortName evidence="10">HAD</shortName>
    </alternativeName>
</protein>
<feature type="binding site" evidence="10">
    <location>
        <position position="51"/>
    </location>
    <ligand>
        <name>substrate</name>
    </ligand>
</feature>
<dbReference type="InterPro" id="IPR014710">
    <property type="entry name" value="RmlC-like_jellyroll"/>
</dbReference>
<dbReference type="Proteomes" id="UP000076858">
    <property type="component" value="Unassembled WGS sequence"/>
</dbReference>
<evidence type="ECO:0000256" key="8">
    <source>
        <dbReference type="ARBA" id="ARBA00023004"/>
    </source>
</evidence>
<dbReference type="GO" id="GO:0043420">
    <property type="term" value="P:anthranilate metabolic process"/>
    <property type="evidence" value="ECO:0007669"/>
    <property type="project" value="UniProtKB-UniRule"/>
</dbReference>
<keyword evidence="4 10" id="KW-0662">Pyridine nucleotide biosynthesis</keyword>
<dbReference type="SUPFAM" id="SSF51182">
    <property type="entry name" value="RmlC-like cupins"/>
    <property type="match status" value="2"/>
</dbReference>
<accession>A0A0N8CNM3</accession>
<dbReference type="GO" id="GO:0034354">
    <property type="term" value="P:'de novo' NAD+ biosynthetic process from L-tryptophan"/>
    <property type="evidence" value="ECO:0007669"/>
    <property type="project" value="UniProtKB-UniRule"/>
</dbReference>
<dbReference type="NCBIfam" id="TIGR03037">
    <property type="entry name" value="anthran_nbaC"/>
    <property type="match status" value="1"/>
</dbReference>
<proteinExistence type="inferred from homology"/>
<dbReference type="GO" id="GO:0019805">
    <property type="term" value="P:quinolinate biosynthetic process"/>
    <property type="evidence" value="ECO:0007669"/>
    <property type="project" value="UniProtKB-UniRule"/>
</dbReference>
<keyword evidence="8 10" id="KW-0408">Iron</keyword>
<feature type="binding site" evidence="10">
    <location>
        <position position="45"/>
    </location>
    <ligand>
        <name>Fe cation</name>
        <dbReference type="ChEBI" id="CHEBI:24875"/>
        <note>catalytic</note>
    </ligand>
</feature>
<feature type="binding site" evidence="10">
    <location>
        <position position="103"/>
    </location>
    <ligand>
        <name>substrate</name>
    </ligand>
</feature>
<evidence type="ECO:0000256" key="5">
    <source>
        <dbReference type="ARBA" id="ARBA00022723"/>
    </source>
</evidence>
<dbReference type="FunFam" id="2.60.120.10:FF:000077">
    <property type="entry name" value="3-hydroxyanthranilate 3,4-dioxygenase"/>
    <property type="match status" value="1"/>
</dbReference>
<comment type="catalytic activity">
    <reaction evidence="9 10">
        <text>3-hydroxyanthranilate + O2 = (2Z,4Z)-2-amino-3-carboxymuconate 6-semialdehyde</text>
        <dbReference type="Rhea" id="RHEA:17953"/>
        <dbReference type="ChEBI" id="CHEBI:15379"/>
        <dbReference type="ChEBI" id="CHEBI:36559"/>
        <dbReference type="ChEBI" id="CHEBI:77612"/>
        <dbReference type="EC" id="1.13.11.6"/>
    </reaction>
</comment>
<dbReference type="Gene3D" id="2.60.120.10">
    <property type="entry name" value="Jelly Rolls"/>
    <property type="match status" value="1"/>
</dbReference>
<keyword evidence="5 10" id="KW-0479">Metal-binding</keyword>
<dbReference type="EC" id="1.13.11.6" evidence="10"/>
<keyword evidence="7 10" id="KW-0560">Oxidoreductase</keyword>
<feature type="binding site" evidence="10">
    <location>
        <position position="51"/>
    </location>
    <ligand>
        <name>Fe cation</name>
        <dbReference type="ChEBI" id="CHEBI:24875"/>
        <note>catalytic</note>
    </ligand>
</feature>
<dbReference type="UniPathway" id="UPA00253">
    <property type="reaction ID" value="UER00330"/>
</dbReference>
<dbReference type="PANTHER" id="PTHR15497">
    <property type="entry name" value="3-HYDROXYANTHRANILATE 3,4-DIOXYGENASE"/>
    <property type="match status" value="1"/>
</dbReference>
<dbReference type="AlphaFoldDB" id="A0A0N8CNM3"/>
<feature type="binding site" evidence="10">
    <location>
        <position position="41"/>
    </location>
    <ligand>
        <name>O2</name>
        <dbReference type="ChEBI" id="CHEBI:15379"/>
    </ligand>
</feature>
<comment type="caution">
    <text evidence="10">Lacks conserved residue(s) required for the propagation of feature annotation.</text>
</comment>
<comment type="cofactor">
    <cofactor evidence="1 10">
        <name>Fe(2+)</name>
        <dbReference type="ChEBI" id="CHEBI:29033"/>
    </cofactor>
</comment>
<dbReference type="HAMAP" id="MF_00825">
    <property type="entry name" value="3_HAO"/>
    <property type="match status" value="1"/>
</dbReference>
<evidence type="ECO:0000256" key="9">
    <source>
        <dbReference type="ARBA" id="ARBA00052793"/>
    </source>
</evidence>
<keyword evidence="12" id="KW-1185">Reference proteome</keyword>
<evidence type="ECO:0000256" key="10">
    <source>
        <dbReference type="HAMAP-Rule" id="MF_03019"/>
    </source>
</evidence>
<dbReference type="GO" id="GO:0008198">
    <property type="term" value="F:ferrous iron binding"/>
    <property type="evidence" value="ECO:0007669"/>
    <property type="project" value="UniProtKB-UniRule"/>
</dbReference>
<evidence type="ECO:0000256" key="2">
    <source>
        <dbReference type="ARBA" id="ARBA00002752"/>
    </source>
</evidence>
<comment type="subcellular location">
    <subcellularLocation>
        <location evidence="10">Cytoplasm</location>
    </subcellularLocation>
</comment>
<dbReference type="GO" id="GO:0006569">
    <property type="term" value="P:L-tryptophan catabolic process"/>
    <property type="evidence" value="ECO:0007669"/>
    <property type="project" value="UniProtKB-UniRule"/>
</dbReference>
<comment type="pathway">
    <text evidence="10">Cofactor biosynthesis; NAD(+) biosynthesis; quinolinate from L-kynurenine: step 3/3.</text>
</comment>
<comment type="caution">
    <text evidence="11">The sequence shown here is derived from an EMBL/GenBank/DDBJ whole genome shotgun (WGS) entry which is preliminary data.</text>
</comment>
<dbReference type="STRING" id="35525.A0A0N8CNM3"/>
<feature type="binding site" evidence="10">
    <location>
        <position position="93"/>
    </location>
    <ligand>
        <name>substrate</name>
    </ligand>
</feature>
<dbReference type="Pfam" id="PF06052">
    <property type="entry name" value="3-HAO"/>
    <property type="match status" value="1"/>
</dbReference>
<dbReference type="EMBL" id="LRGB01001764">
    <property type="protein sequence ID" value="KZS10582.1"/>
    <property type="molecule type" value="Genomic_DNA"/>
</dbReference>
<sequence length="289" mass="33389">MAKNINQWIEENKASFLPPVCNKLMHEQQLKVFFVGGPNQRKDFHLEEGEELFYMKKGAMELIIQEKGKFKTVTIQEGEIFLLPGKIPHSPQRKEDTIGLVIERERATHELDCLRYFVNNSTEGLFEKWFYCDDLGVQLVPVIKEFFASEQCRTGRPIPGTIPENPPYKPDCNREVENPFDLNNWLALHRTEIHKEGKKKLFANINYQSDIVVYGKGIDDFQATSYETWLWQLEGESSVIANDKEIILKTDDSLLVPSGEAFKLTRQMDTCLVMSVAMPTLKNKEEKLL</sequence>
<evidence type="ECO:0000256" key="1">
    <source>
        <dbReference type="ARBA" id="ARBA00001954"/>
    </source>
</evidence>
<feature type="region of interest" description="Domain A (catalytic)" evidence="10">
    <location>
        <begin position="1"/>
        <end position="159"/>
    </location>
</feature>
<evidence type="ECO:0000256" key="7">
    <source>
        <dbReference type="ARBA" id="ARBA00023002"/>
    </source>
</evidence>
<organism evidence="11 12">
    <name type="scientific">Daphnia magna</name>
    <dbReference type="NCBI Taxonomy" id="35525"/>
    <lineage>
        <taxon>Eukaryota</taxon>
        <taxon>Metazoa</taxon>
        <taxon>Ecdysozoa</taxon>
        <taxon>Arthropoda</taxon>
        <taxon>Crustacea</taxon>
        <taxon>Branchiopoda</taxon>
        <taxon>Diplostraca</taxon>
        <taxon>Cladocera</taxon>
        <taxon>Anomopoda</taxon>
        <taxon>Daphniidae</taxon>
        <taxon>Daphnia</taxon>
    </lineage>
</organism>
<feature type="binding site" evidence="10">
    <location>
        <position position="89"/>
    </location>
    <ligand>
        <name>Fe cation</name>
        <dbReference type="ChEBI" id="CHEBI:24875"/>
        <note>catalytic</note>
    </ligand>
</feature>
<keyword evidence="3 10" id="KW-0963">Cytoplasm</keyword>
<reference evidence="11 12" key="1">
    <citation type="submission" date="2016-03" db="EMBL/GenBank/DDBJ databases">
        <title>EvidentialGene: Evidence-directed Construction of Genes on Genomes.</title>
        <authorList>
            <person name="Gilbert D.G."/>
            <person name="Choi J.-H."/>
            <person name="Mockaitis K."/>
            <person name="Colbourne J."/>
            <person name="Pfrender M."/>
        </authorList>
    </citation>
    <scope>NUCLEOTIDE SEQUENCE [LARGE SCALE GENOMIC DNA]</scope>
    <source>
        <strain evidence="11 12">Xinb3</strain>
        <tissue evidence="11">Complete organism</tissue>
    </source>
</reference>
<dbReference type="GO" id="GO:0005737">
    <property type="term" value="C:cytoplasm"/>
    <property type="evidence" value="ECO:0007669"/>
    <property type="project" value="UniProtKB-SubCell"/>
</dbReference>
<keyword evidence="6 10" id="KW-0223">Dioxygenase</keyword>
<dbReference type="CDD" id="cd06123">
    <property type="entry name" value="cupin_HAO"/>
    <property type="match status" value="1"/>
</dbReference>
<evidence type="ECO:0000256" key="3">
    <source>
        <dbReference type="ARBA" id="ARBA00022490"/>
    </source>
</evidence>